<keyword evidence="2" id="KW-0808">Transferase</keyword>
<dbReference type="EC" id="2.5.1.25" evidence="1"/>
<dbReference type="AlphaFoldDB" id="A0A7J6RBT1"/>
<evidence type="ECO:0000259" key="7">
    <source>
        <dbReference type="SMART" id="SM01144"/>
    </source>
</evidence>
<dbReference type="GO" id="GO:0008033">
    <property type="term" value="P:tRNA processing"/>
    <property type="evidence" value="ECO:0007669"/>
    <property type="project" value="UniProtKB-KW"/>
</dbReference>
<dbReference type="InterPro" id="IPR039262">
    <property type="entry name" value="DTWD2/TAPT"/>
</dbReference>
<dbReference type="PANTHER" id="PTHR21392">
    <property type="entry name" value="TRNA-URIDINE AMINOCARBOXYPROPYLTRANSFERASE 2"/>
    <property type="match status" value="1"/>
</dbReference>
<reference evidence="8 9" key="1">
    <citation type="submission" date="2020-04" db="EMBL/GenBank/DDBJ databases">
        <title>Perkinsus olseni comparative genomics.</title>
        <authorList>
            <person name="Bogema D.R."/>
        </authorList>
    </citation>
    <scope>NUCLEOTIDE SEQUENCE [LARGE SCALE GENOMIC DNA]</scope>
    <source>
        <strain evidence="8">ATCC PRA-205</strain>
    </source>
</reference>
<comment type="caution">
    <text evidence="8">The sequence shown here is derived from an EMBL/GenBank/DDBJ whole genome shotgun (WGS) entry which is preliminary data.</text>
</comment>
<sequence>MLHLPHGTLSHRVLASSSSALVDFGSASAKEEWLDNILLKDMSEAPPKKRRVICSGCDRPESVCICTSFPPEPLPLPAGIDSVIVLMHPSESKRKNRTVDLVATKCLAGVKVVVGRRVLAETLGSDSPLQVVLENPEECALIYPTDDAETVHTQHGGEAKIRHLIFLDATWKYAKEMYKSSPPLVALKHKWVLKPEKEGAFVIRKEPLANAGLLSTAEAIAFALDAVSTDQSRLPAVRKVLTRFSEIQLSLTEHVIHRRDKKNYVENLYDLEEAKQPK</sequence>
<comment type="similarity">
    <text evidence="5">Belongs to the TDD superfamily. DTWD2 family.</text>
</comment>
<gene>
    <name evidence="8" type="primary">DTWD2</name>
    <name evidence="8" type="ORF">FOZ62_023780</name>
</gene>
<evidence type="ECO:0000256" key="2">
    <source>
        <dbReference type="ARBA" id="ARBA00022679"/>
    </source>
</evidence>
<dbReference type="PANTHER" id="PTHR21392:SF0">
    <property type="entry name" value="TRNA-URIDINE AMINOCARBOXYPROPYLTRANSFERASE 2"/>
    <property type="match status" value="1"/>
</dbReference>
<evidence type="ECO:0000256" key="6">
    <source>
        <dbReference type="ARBA" id="ARBA00048718"/>
    </source>
</evidence>
<feature type="domain" description="DTW" evidence="7">
    <location>
        <begin position="50"/>
        <end position="253"/>
    </location>
</feature>
<evidence type="ECO:0000256" key="3">
    <source>
        <dbReference type="ARBA" id="ARBA00022691"/>
    </source>
</evidence>
<keyword evidence="3" id="KW-0949">S-adenosyl-L-methionine</keyword>
<dbReference type="SMART" id="SM01144">
    <property type="entry name" value="DTW"/>
    <property type="match status" value="1"/>
</dbReference>
<dbReference type="InterPro" id="IPR005636">
    <property type="entry name" value="DTW"/>
</dbReference>
<evidence type="ECO:0000256" key="5">
    <source>
        <dbReference type="ARBA" id="ARBA00034489"/>
    </source>
</evidence>
<dbReference type="GO" id="GO:0016432">
    <property type="term" value="F:tRNA-uridine aminocarboxypropyltransferase activity"/>
    <property type="evidence" value="ECO:0007669"/>
    <property type="project" value="UniProtKB-EC"/>
</dbReference>
<accession>A0A7J6RBT1</accession>
<organism evidence="8 9">
    <name type="scientific">Perkinsus olseni</name>
    <name type="common">Perkinsus atlanticus</name>
    <dbReference type="NCBI Taxonomy" id="32597"/>
    <lineage>
        <taxon>Eukaryota</taxon>
        <taxon>Sar</taxon>
        <taxon>Alveolata</taxon>
        <taxon>Perkinsozoa</taxon>
        <taxon>Perkinsea</taxon>
        <taxon>Perkinsida</taxon>
        <taxon>Perkinsidae</taxon>
        <taxon>Perkinsus</taxon>
    </lineage>
</organism>
<dbReference type="Pfam" id="PF03942">
    <property type="entry name" value="DTW"/>
    <property type="match status" value="1"/>
</dbReference>
<proteinExistence type="inferred from homology"/>
<evidence type="ECO:0000313" key="8">
    <source>
        <dbReference type="EMBL" id="KAF4717506.1"/>
    </source>
</evidence>
<dbReference type="EMBL" id="JABANM010023674">
    <property type="protein sequence ID" value="KAF4717506.1"/>
    <property type="molecule type" value="Genomic_DNA"/>
</dbReference>
<evidence type="ECO:0000313" key="9">
    <source>
        <dbReference type="Proteomes" id="UP000574390"/>
    </source>
</evidence>
<protein>
    <recommendedName>
        <fullName evidence="1">tRNA-uridine aminocarboxypropyltransferase</fullName>
        <ecNumber evidence="1">2.5.1.25</ecNumber>
    </recommendedName>
</protein>
<name>A0A7J6RBT1_PEROL</name>
<evidence type="ECO:0000256" key="4">
    <source>
        <dbReference type="ARBA" id="ARBA00022694"/>
    </source>
</evidence>
<comment type="catalytic activity">
    <reaction evidence="6">
        <text>a uridine in tRNA + S-adenosyl-L-methionine = a 3-[(3S)-3-amino-3-carboxypropyl]uridine in tRNA + S-methyl-5'-thioadenosine + H(+)</text>
        <dbReference type="Rhea" id="RHEA:62432"/>
        <dbReference type="Rhea" id="RHEA-COMP:13339"/>
        <dbReference type="Rhea" id="RHEA-COMP:16092"/>
        <dbReference type="ChEBI" id="CHEBI:15378"/>
        <dbReference type="ChEBI" id="CHEBI:17509"/>
        <dbReference type="ChEBI" id="CHEBI:59789"/>
        <dbReference type="ChEBI" id="CHEBI:65315"/>
        <dbReference type="ChEBI" id="CHEBI:82930"/>
        <dbReference type="EC" id="2.5.1.25"/>
    </reaction>
</comment>
<evidence type="ECO:0000256" key="1">
    <source>
        <dbReference type="ARBA" id="ARBA00012386"/>
    </source>
</evidence>
<dbReference type="Proteomes" id="UP000574390">
    <property type="component" value="Unassembled WGS sequence"/>
</dbReference>
<keyword evidence="4" id="KW-0819">tRNA processing</keyword>